<dbReference type="EMBL" id="CP005587">
    <property type="protein sequence ID" value="AGK58690.1"/>
    <property type="molecule type" value="Genomic_DNA"/>
</dbReference>
<organism evidence="1 2">
    <name type="scientific">Hyphomicrobium denitrificans 1NES1</name>
    <dbReference type="NCBI Taxonomy" id="670307"/>
    <lineage>
        <taxon>Bacteria</taxon>
        <taxon>Pseudomonadati</taxon>
        <taxon>Pseudomonadota</taxon>
        <taxon>Alphaproteobacteria</taxon>
        <taxon>Hyphomicrobiales</taxon>
        <taxon>Hyphomicrobiaceae</taxon>
        <taxon>Hyphomicrobium</taxon>
    </lineage>
</organism>
<dbReference type="HOGENOM" id="CLU_146682_1_0_5"/>
<evidence type="ECO:0000313" key="1">
    <source>
        <dbReference type="EMBL" id="AGK58690.1"/>
    </source>
</evidence>
<sequence length="87" mass="9850">MDMSSREIGEYAAQGGHHDALFELGLSFCTGRDGTIDLVEAHKWFNISALRGNGEAKRYRLELARDMSKTEIIRAQKLAREWLSSVH</sequence>
<dbReference type="AlphaFoldDB" id="N0BEZ0"/>
<dbReference type="KEGG" id="hdt:HYPDE_35093"/>
<proteinExistence type="predicted"/>
<dbReference type="SUPFAM" id="SSF81901">
    <property type="entry name" value="HCP-like"/>
    <property type="match status" value="1"/>
</dbReference>
<dbReference type="InterPro" id="IPR011990">
    <property type="entry name" value="TPR-like_helical_dom_sf"/>
</dbReference>
<protein>
    <submittedName>
        <fullName evidence="1">Sel1 domain-containing protein repeat-containing protein</fullName>
    </submittedName>
</protein>
<dbReference type="eggNOG" id="COG0790">
    <property type="taxonomic scope" value="Bacteria"/>
</dbReference>
<gene>
    <name evidence="1" type="ORF">HYPDE_35093</name>
</gene>
<name>N0BEZ0_9HYPH</name>
<evidence type="ECO:0000313" key="2">
    <source>
        <dbReference type="Proteomes" id="UP000005952"/>
    </source>
</evidence>
<reference evidence="1 2" key="1">
    <citation type="journal article" date="2013" name="Genome Announc.">
        <title>Genome sequences for three denitrifying bacterial strains isolated from a uranium- and nitrate-contaminated subsurface environment.</title>
        <authorList>
            <person name="Venkatramanan R."/>
            <person name="Prakash O."/>
            <person name="Woyke T."/>
            <person name="Chain P."/>
            <person name="Goodwin L.A."/>
            <person name="Watson D."/>
            <person name="Brooks S."/>
            <person name="Kostka J.E."/>
            <person name="Green S.J."/>
        </authorList>
    </citation>
    <scope>NUCLEOTIDE SEQUENCE [LARGE SCALE GENOMIC DNA]</scope>
    <source>
        <strain evidence="1 2">1NES1</strain>
    </source>
</reference>
<dbReference type="STRING" id="670307.HYPDE_35093"/>
<dbReference type="Gene3D" id="1.25.40.10">
    <property type="entry name" value="Tetratricopeptide repeat domain"/>
    <property type="match status" value="1"/>
</dbReference>
<accession>N0BEZ0</accession>
<keyword evidence="2" id="KW-1185">Reference proteome</keyword>
<dbReference type="Proteomes" id="UP000005952">
    <property type="component" value="Chromosome"/>
</dbReference>